<dbReference type="EMBL" id="HBNR01017551">
    <property type="protein sequence ID" value="CAE4571973.1"/>
    <property type="molecule type" value="Transcribed_RNA"/>
</dbReference>
<gene>
    <name evidence="2" type="ORF">AMON00008_LOCUS11592</name>
</gene>
<feature type="compositionally biased region" description="Gly residues" evidence="1">
    <location>
        <begin position="476"/>
        <end position="485"/>
    </location>
</feature>
<sequence>MAAGAVARPAALQLAAAALARHGLSFGVDGKRPLFGRLKPLLELVAAELRLGLEGHAPRENLCAACMALESAIIAFGHESEDLEEGGELLDVQDCLRQIHRAIADVHSYCADLPAGDGPPPAELALVARVAAAWQLEDARQFSAEFQRSLPALCRLAPAEFQVLLPCIQETHDWHLTPAFGAVLHSTLSALVQQAAVGSSQASDGRGAGEASWRQGALMLTEVALDAAAYLPEAALDEGARLPEVLPQTVHASAPSAASLGLAASAAPRTTQMPRPLQAADPEHPGVLRLCDWSCALWAAGAGCTAGPQRWELGTLCGALLVSVPEAAVFGRGGVASAAAGTWAAVVECLFHKGSAVEATTWRLAMRLAGFALDRHRSLAEALARGAAAGPSAKLRPPEGALPGADDEEDEWAPADQAATRAVEEYLAAARPAAAAATAAAAVAPPSAVQQAAPGDAGCRAAASSIAEQSAPGASVSGGPGGGAAAGDVLDALD</sequence>
<proteinExistence type="predicted"/>
<feature type="compositionally biased region" description="Low complexity" evidence="1">
    <location>
        <begin position="440"/>
        <end position="463"/>
    </location>
</feature>
<protein>
    <submittedName>
        <fullName evidence="2">Uncharacterized protein</fullName>
    </submittedName>
</protein>
<evidence type="ECO:0000313" key="2">
    <source>
        <dbReference type="EMBL" id="CAE4571973.1"/>
    </source>
</evidence>
<feature type="region of interest" description="Disordered" evidence="1">
    <location>
        <begin position="440"/>
        <end position="494"/>
    </location>
</feature>
<dbReference type="AlphaFoldDB" id="A0A7S4Q5U3"/>
<reference evidence="2" key="1">
    <citation type="submission" date="2021-01" db="EMBL/GenBank/DDBJ databases">
        <authorList>
            <person name="Corre E."/>
            <person name="Pelletier E."/>
            <person name="Niang G."/>
            <person name="Scheremetjew M."/>
            <person name="Finn R."/>
            <person name="Kale V."/>
            <person name="Holt S."/>
            <person name="Cochrane G."/>
            <person name="Meng A."/>
            <person name="Brown T."/>
            <person name="Cohen L."/>
        </authorList>
    </citation>
    <scope>NUCLEOTIDE SEQUENCE</scope>
    <source>
        <strain evidence="2">CCMP3105</strain>
    </source>
</reference>
<feature type="region of interest" description="Disordered" evidence="1">
    <location>
        <begin position="390"/>
        <end position="416"/>
    </location>
</feature>
<evidence type="ECO:0000256" key="1">
    <source>
        <dbReference type="SAM" id="MobiDB-lite"/>
    </source>
</evidence>
<organism evidence="2">
    <name type="scientific">Alexandrium monilatum</name>
    <dbReference type="NCBI Taxonomy" id="311494"/>
    <lineage>
        <taxon>Eukaryota</taxon>
        <taxon>Sar</taxon>
        <taxon>Alveolata</taxon>
        <taxon>Dinophyceae</taxon>
        <taxon>Gonyaulacales</taxon>
        <taxon>Pyrocystaceae</taxon>
        <taxon>Alexandrium</taxon>
    </lineage>
</organism>
<name>A0A7S4Q5U3_9DINO</name>
<accession>A0A7S4Q5U3</accession>